<comment type="similarity">
    <text evidence="2 13">Belongs to the class-II aminoacyl-tRNA synthetase family. Phe-tRNA synthetase alpha subunit type 1 subfamily.</text>
</comment>
<dbReference type="Proteomes" id="UP000811545">
    <property type="component" value="Unassembled WGS sequence"/>
</dbReference>
<sequence>MINIKEIKKQLEQANSLCELEALRINLLGRQGVLNSYLKDLKNLPLDERKKRGEELNLIKEELECIISKKIEAINRSLLLERLKKDSIDPYLPPFPINIGRMHILNRVINKIIHVLERLGYEAVEGPEVETEYYNFEALNMPLHHPARDMWDTFYLNNGKLLRTHTSPIQIRAMEANKLPIKIIASGRCFRRDNPDASHSPIFHQIEALYIDKGVSFAHLKGTLEYFARSMFGREQKVKFILSYFPFVEPGAEVAVKCVICKGRGCITCKQTGWLEILGAGMVHPEVLERQNIDYKIYSGFAFGMGAERIAMLMYGINHIRHFLDNDLRFLNQFKYNLED</sequence>
<evidence type="ECO:0000256" key="9">
    <source>
        <dbReference type="ARBA" id="ARBA00022842"/>
    </source>
</evidence>
<dbReference type="HAMAP" id="MF_00281">
    <property type="entry name" value="Phe_tRNA_synth_alpha1"/>
    <property type="match status" value="1"/>
</dbReference>
<dbReference type="GO" id="GO:0006432">
    <property type="term" value="P:phenylalanyl-tRNA aminoacylation"/>
    <property type="evidence" value="ECO:0007669"/>
    <property type="project" value="UniProtKB-UniRule"/>
</dbReference>
<evidence type="ECO:0000256" key="2">
    <source>
        <dbReference type="ARBA" id="ARBA00010207"/>
    </source>
</evidence>
<evidence type="ECO:0000256" key="7">
    <source>
        <dbReference type="ARBA" id="ARBA00022741"/>
    </source>
</evidence>
<dbReference type="InterPro" id="IPR022911">
    <property type="entry name" value="Phe_tRNA_ligase_alpha1_bac"/>
</dbReference>
<dbReference type="Pfam" id="PF02912">
    <property type="entry name" value="Phe_tRNA-synt_N"/>
    <property type="match status" value="1"/>
</dbReference>
<evidence type="ECO:0000256" key="12">
    <source>
        <dbReference type="ARBA" id="ARBA00049255"/>
    </source>
</evidence>
<organism evidence="15 16">
    <name type="scientific">Psychracetigena formicireducens</name>
    <dbReference type="NCBI Taxonomy" id="2986056"/>
    <lineage>
        <taxon>Bacteria</taxon>
        <taxon>Bacillati</taxon>
        <taxon>Candidatus Lithacetigenota</taxon>
        <taxon>Candidatus Psychracetigena</taxon>
    </lineage>
</organism>
<evidence type="ECO:0000256" key="4">
    <source>
        <dbReference type="ARBA" id="ARBA00022490"/>
    </source>
</evidence>
<keyword evidence="4 13" id="KW-0963">Cytoplasm</keyword>
<proteinExistence type="inferred from homology"/>
<keyword evidence="6 13" id="KW-0479">Metal-binding</keyword>
<comment type="caution">
    <text evidence="15">The sequence shown here is derived from an EMBL/GenBank/DDBJ whole genome shotgun (WGS) entry which is preliminary data.</text>
</comment>
<evidence type="ECO:0000256" key="1">
    <source>
        <dbReference type="ARBA" id="ARBA00004496"/>
    </source>
</evidence>
<dbReference type="InterPro" id="IPR004188">
    <property type="entry name" value="Phe-tRNA_ligase_II_N"/>
</dbReference>
<keyword evidence="8 13" id="KW-0067">ATP-binding</keyword>
<dbReference type="InterPro" id="IPR045864">
    <property type="entry name" value="aa-tRNA-synth_II/BPL/LPL"/>
</dbReference>
<evidence type="ECO:0000256" key="13">
    <source>
        <dbReference type="HAMAP-Rule" id="MF_00281"/>
    </source>
</evidence>
<evidence type="ECO:0000259" key="14">
    <source>
        <dbReference type="PROSITE" id="PS50862"/>
    </source>
</evidence>
<dbReference type="SUPFAM" id="SSF46589">
    <property type="entry name" value="tRNA-binding arm"/>
    <property type="match status" value="1"/>
</dbReference>
<dbReference type="GO" id="GO:0004826">
    <property type="term" value="F:phenylalanine-tRNA ligase activity"/>
    <property type="evidence" value="ECO:0007669"/>
    <property type="project" value="UniProtKB-UniRule"/>
</dbReference>
<dbReference type="InterPro" id="IPR002319">
    <property type="entry name" value="Phenylalanyl-tRNA_Synthase"/>
</dbReference>
<keyword evidence="11 13" id="KW-0030">Aminoacyl-tRNA synthetase</keyword>
<dbReference type="GO" id="GO:0005737">
    <property type="term" value="C:cytoplasm"/>
    <property type="evidence" value="ECO:0007669"/>
    <property type="project" value="UniProtKB-SubCell"/>
</dbReference>
<dbReference type="NCBIfam" id="TIGR00468">
    <property type="entry name" value="pheS"/>
    <property type="match status" value="1"/>
</dbReference>
<comment type="subunit">
    <text evidence="3 13">Tetramer of two alpha and two beta subunits.</text>
</comment>
<feature type="binding site" evidence="13">
    <location>
        <position position="249"/>
    </location>
    <ligand>
        <name>Mg(2+)</name>
        <dbReference type="ChEBI" id="CHEBI:18420"/>
        <note>shared with beta subunit</note>
    </ligand>
</feature>
<gene>
    <name evidence="13 15" type="primary">pheS</name>
    <name evidence="15" type="ORF">DDT42_00155</name>
</gene>
<dbReference type="InterPro" id="IPR004529">
    <property type="entry name" value="Phe-tRNA-synth_IIc_asu"/>
</dbReference>
<name>A0A9E2BEW1_PSYF1</name>
<dbReference type="PANTHER" id="PTHR11538">
    <property type="entry name" value="PHENYLALANYL-TRNA SYNTHETASE"/>
    <property type="match status" value="1"/>
</dbReference>
<feature type="domain" description="Aminoacyl-transfer RNA synthetases class-II family profile" evidence="14">
    <location>
        <begin position="102"/>
        <end position="333"/>
    </location>
</feature>
<dbReference type="PROSITE" id="PS50862">
    <property type="entry name" value="AA_TRNA_LIGASE_II"/>
    <property type="match status" value="1"/>
</dbReference>
<dbReference type="GO" id="GO:0000287">
    <property type="term" value="F:magnesium ion binding"/>
    <property type="evidence" value="ECO:0007669"/>
    <property type="project" value="UniProtKB-UniRule"/>
</dbReference>
<keyword evidence="9 13" id="KW-0460">Magnesium</keyword>
<evidence type="ECO:0000313" key="16">
    <source>
        <dbReference type="Proteomes" id="UP000811545"/>
    </source>
</evidence>
<comment type="subcellular location">
    <subcellularLocation>
        <location evidence="1 13">Cytoplasm</location>
    </subcellularLocation>
</comment>
<dbReference type="InterPro" id="IPR010978">
    <property type="entry name" value="tRNA-bd_arm"/>
</dbReference>
<evidence type="ECO:0000256" key="8">
    <source>
        <dbReference type="ARBA" id="ARBA00022840"/>
    </source>
</evidence>
<keyword evidence="5 13" id="KW-0436">Ligase</keyword>
<dbReference type="GO" id="GO:0000049">
    <property type="term" value="F:tRNA binding"/>
    <property type="evidence" value="ECO:0007669"/>
    <property type="project" value="InterPro"/>
</dbReference>
<evidence type="ECO:0000256" key="3">
    <source>
        <dbReference type="ARBA" id="ARBA00011209"/>
    </source>
</evidence>
<comment type="cofactor">
    <cofactor evidence="13">
        <name>Mg(2+)</name>
        <dbReference type="ChEBI" id="CHEBI:18420"/>
    </cofactor>
    <text evidence="13">Binds 2 magnesium ions per tetramer.</text>
</comment>
<dbReference type="InterPro" id="IPR006195">
    <property type="entry name" value="aa-tRNA-synth_II"/>
</dbReference>
<evidence type="ECO:0000313" key="15">
    <source>
        <dbReference type="EMBL" id="MBT9144320.1"/>
    </source>
</evidence>
<dbReference type="GO" id="GO:0005524">
    <property type="term" value="F:ATP binding"/>
    <property type="evidence" value="ECO:0007669"/>
    <property type="project" value="UniProtKB-UniRule"/>
</dbReference>
<protein>
    <recommendedName>
        <fullName evidence="13">Phenylalanine--tRNA ligase alpha subunit</fullName>
        <ecNumber evidence="13">6.1.1.20</ecNumber>
    </recommendedName>
    <alternativeName>
        <fullName evidence="13">Phenylalanyl-tRNA synthetase alpha subunit</fullName>
        <shortName evidence="13">PheRS</shortName>
    </alternativeName>
</protein>
<dbReference type="Pfam" id="PF01409">
    <property type="entry name" value="tRNA-synt_2d"/>
    <property type="match status" value="1"/>
</dbReference>
<dbReference type="CDD" id="cd00496">
    <property type="entry name" value="PheRS_alpha_core"/>
    <property type="match status" value="1"/>
</dbReference>
<dbReference type="Gene3D" id="3.30.930.10">
    <property type="entry name" value="Bira Bifunctional Protein, Domain 2"/>
    <property type="match status" value="1"/>
</dbReference>
<keyword evidence="10 13" id="KW-0648">Protein biosynthesis</keyword>
<reference evidence="15 16" key="1">
    <citation type="journal article" date="2021" name="bioRxiv">
        <title>Unique metabolic strategies in Hadean analogues reveal hints for primordial physiology.</title>
        <authorList>
            <person name="Nobu M.K."/>
            <person name="Nakai R."/>
            <person name="Tamazawa S."/>
            <person name="Mori H."/>
            <person name="Toyoda A."/>
            <person name="Ijiri A."/>
            <person name="Suzuki S."/>
            <person name="Kurokawa K."/>
            <person name="Kamagata Y."/>
            <person name="Tamaki H."/>
        </authorList>
    </citation>
    <scope>NUCLEOTIDE SEQUENCE [LARGE SCALE GENOMIC DNA]</scope>
    <source>
        <strain evidence="15">BS525</strain>
    </source>
</reference>
<evidence type="ECO:0000256" key="11">
    <source>
        <dbReference type="ARBA" id="ARBA00023146"/>
    </source>
</evidence>
<evidence type="ECO:0000256" key="10">
    <source>
        <dbReference type="ARBA" id="ARBA00022917"/>
    </source>
</evidence>
<dbReference type="SUPFAM" id="SSF55681">
    <property type="entry name" value="Class II aaRS and biotin synthetases"/>
    <property type="match status" value="1"/>
</dbReference>
<dbReference type="EMBL" id="QLTW01000004">
    <property type="protein sequence ID" value="MBT9144320.1"/>
    <property type="molecule type" value="Genomic_DNA"/>
</dbReference>
<accession>A0A9E2BEW1</accession>
<dbReference type="AlphaFoldDB" id="A0A9E2BEW1"/>
<dbReference type="EC" id="6.1.1.20" evidence="13"/>
<keyword evidence="7 13" id="KW-0547">Nucleotide-binding</keyword>
<evidence type="ECO:0000256" key="6">
    <source>
        <dbReference type="ARBA" id="ARBA00022723"/>
    </source>
</evidence>
<dbReference type="PANTHER" id="PTHR11538:SF41">
    <property type="entry name" value="PHENYLALANINE--TRNA LIGASE, MITOCHONDRIAL"/>
    <property type="match status" value="1"/>
</dbReference>
<evidence type="ECO:0000256" key="5">
    <source>
        <dbReference type="ARBA" id="ARBA00022598"/>
    </source>
</evidence>
<comment type="catalytic activity">
    <reaction evidence="12 13">
        <text>tRNA(Phe) + L-phenylalanine + ATP = L-phenylalanyl-tRNA(Phe) + AMP + diphosphate + H(+)</text>
        <dbReference type="Rhea" id="RHEA:19413"/>
        <dbReference type="Rhea" id="RHEA-COMP:9668"/>
        <dbReference type="Rhea" id="RHEA-COMP:9699"/>
        <dbReference type="ChEBI" id="CHEBI:15378"/>
        <dbReference type="ChEBI" id="CHEBI:30616"/>
        <dbReference type="ChEBI" id="CHEBI:33019"/>
        <dbReference type="ChEBI" id="CHEBI:58095"/>
        <dbReference type="ChEBI" id="CHEBI:78442"/>
        <dbReference type="ChEBI" id="CHEBI:78531"/>
        <dbReference type="ChEBI" id="CHEBI:456215"/>
        <dbReference type="EC" id="6.1.1.20"/>
    </reaction>
</comment>